<evidence type="ECO:0000313" key="5">
    <source>
        <dbReference type="Proteomes" id="UP000006860"/>
    </source>
</evidence>
<name>F0SR20_RUBBR</name>
<dbReference type="KEGG" id="pbs:Plabr_3670"/>
<dbReference type="InterPro" id="IPR024163">
    <property type="entry name" value="Aerotolerance_reg_N"/>
</dbReference>
<gene>
    <name evidence="4" type="ordered locus">Plabr_3670</name>
</gene>
<dbReference type="CDD" id="cd00198">
    <property type="entry name" value="vWFA"/>
    <property type="match status" value="1"/>
</dbReference>
<sequence>MSISLLNFGMLFGLIALAVPVMVHLLNRRRFDVVAWGAMQFLELGERTRQRIRLSDLLLLLLRLLLIALLVFAFTRPFAKGGSWIRSLYPEPVDLVIVIDSSYSMGLQRERLSPHVRAIQVCHELLDDLTAVDRVAIIDARDQPRVVTPAPVTDVTRARLELEKMLPPDGSANLPAAVAQACQLLTQTFSTRRQVVVLTDRQRLSWRMEETALWNEVARVRQSAAVPIELTAISVGPAESSSVENFEVAPIEATRDIIVQQTPVTFTTRVKYTGMEELADCELSWAIDGQRLSQEAVNMQLRSGEESVQEFTTRFTSDGPHIVTASLDADDLPGDNAVDFVVDVVSEIPAVWLADPPPVAGEFNQTDDSKLSERFLRLAYGDENQSNVWVRLRGQRLDLLDESAWQSFALLFAPADRLAKVDRKEFENFLARGGSVVVLPPTSGVADPSNEVWQIDGEPVLPYEFGASVNIGENEAAEKLDVQSFSAPWLQRFAGDDTDLSDATVLNYWKLRPASAVGENSDARSDSEDDEESQSNQLSLGPPTVDATFQNGDPLFVRRYAGRGQILQSAIKFDGVGNDVVRQRAFVPFIHELAFGLVQSASQRTLPLGQPVVLRNLPCQPLEIEVTGPADQQLTASRAPGNNRLEWVLAPPALSGIYRFDAKCKAEPELANQPVGIPFAIYAPRQESNLALLSEDDAAALETTSGLTWQPNSQALLAAISTSSSGIELWPLLLFAVTGLLLCELLLTRRLVQGGHISLPEQRTFEKDVTEQNVAEQNLA</sequence>
<dbReference type="PANTHER" id="PTHR37464">
    <property type="entry name" value="BLL2463 PROTEIN"/>
    <property type="match status" value="1"/>
</dbReference>
<dbReference type="Pfam" id="PF13519">
    <property type="entry name" value="VWA_2"/>
    <property type="match status" value="1"/>
</dbReference>
<protein>
    <submittedName>
        <fullName evidence="4">Double-transmembrane region domain protein</fullName>
    </submittedName>
</protein>
<evidence type="ECO:0000256" key="1">
    <source>
        <dbReference type="SAM" id="MobiDB-lite"/>
    </source>
</evidence>
<dbReference type="SUPFAM" id="SSF53300">
    <property type="entry name" value="vWA-like"/>
    <property type="match status" value="1"/>
</dbReference>
<feature type="transmembrane region" description="Helical" evidence="2">
    <location>
        <begin position="57"/>
        <end position="75"/>
    </location>
</feature>
<dbReference type="HOGENOM" id="CLU_017817_0_0_0"/>
<evidence type="ECO:0000256" key="2">
    <source>
        <dbReference type="SAM" id="Phobius"/>
    </source>
</evidence>
<dbReference type="InterPro" id="IPR002035">
    <property type="entry name" value="VWF_A"/>
</dbReference>
<dbReference type="STRING" id="756272.Plabr_3670"/>
<dbReference type="RefSeq" id="WP_013629986.1">
    <property type="nucleotide sequence ID" value="NC_015174.1"/>
</dbReference>
<evidence type="ECO:0000313" key="4">
    <source>
        <dbReference type="EMBL" id="ADY61267.1"/>
    </source>
</evidence>
<proteinExistence type="predicted"/>
<organism evidence="4 5">
    <name type="scientific">Rubinisphaera brasiliensis (strain ATCC 49424 / DSM 5305 / JCM 21570 / IAM 15109 / NBRC 103401 / IFAM 1448)</name>
    <name type="common">Planctomyces brasiliensis</name>
    <dbReference type="NCBI Taxonomy" id="756272"/>
    <lineage>
        <taxon>Bacteria</taxon>
        <taxon>Pseudomonadati</taxon>
        <taxon>Planctomycetota</taxon>
        <taxon>Planctomycetia</taxon>
        <taxon>Planctomycetales</taxon>
        <taxon>Planctomycetaceae</taxon>
        <taxon>Rubinisphaera</taxon>
    </lineage>
</organism>
<dbReference type="Proteomes" id="UP000006860">
    <property type="component" value="Chromosome"/>
</dbReference>
<evidence type="ECO:0000259" key="3">
    <source>
        <dbReference type="SMART" id="SM00327"/>
    </source>
</evidence>
<feature type="domain" description="VWFA" evidence="3">
    <location>
        <begin position="92"/>
        <end position="262"/>
    </location>
</feature>
<dbReference type="InterPro" id="IPR011933">
    <property type="entry name" value="Double_TM_dom"/>
</dbReference>
<keyword evidence="5" id="KW-1185">Reference proteome</keyword>
<keyword evidence="2" id="KW-1133">Transmembrane helix</keyword>
<feature type="region of interest" description="Disordered" evidence="1">
    <location>
        <begin position="517"/>
        <end position="547"/>
    </location>
</feature>
<dbReference type="NCBIfam" id="TIGR02226">
    <property type="entry name" value="two_anch"/>
    <property type="match status" value="1"/>
</dbReference>
<dbReference type="SMART" id="SM00327">
    <property type="entry name" value="VWA"/>
    <property type="match status" value="1"/>
</dbReference>
<dbReference type="PANTHER" id="PTHR37464:SF1">
    <property type="entry name" value="BLL2463 PROTEIN"/>
    <property type="match status" value="1"/>
</dbReference>
<dbReference type="InterPro" id="IPR013783">
    <property type="entry name" value="Ig-like_fold"/>
</dbReference>
<feature type="transmembrane region" description="Helical" evidence="2">
    <location>
        <begin position="6"/>
        <end position="26"/>
    </location>
</feature>
<accession>F0SR20</accession>
<dbReference type="InterPro" id="IPR036465">
    <property type="entry name" value="vWFA_dom_sf"/>
</dbReference>
<dbReference type="eggNOG" id="COG2304">
    <property type="taxonomic scope" value="Bacteria"/>
</dbReference>
<keyword evidence="2" id="KW-0472">Membrane</keyword>
<dbReference type="EMBL" id="CP002546">
    <property type="protein sequence ID" value="ADY61267.1"/>
    <property type="molecule type" value="Genomic_DNA"/>
</dbReference>
<dbReference type="Pfam" id="PF07584">
    <property type="entry name" value="BatA"/>
    <property type="match status" value="1"/>
</dbReference>
<dbReference type="Gene3D" id="3.40.50.410">
    <property type="entry name" value="von Willebrand factor, type A domain"/>
    <property type="match status" value="1"/>
</dbReference>
<dbReference type="Gene3D" id="2.60.40.10">
    <property type="entry name" value="Immunoglobulins"/>
    <property type="match status" value="1"/>
</dbReference>
<keyword evidence="2" id="KW-0812">Transmembrane</keyword>
<dbReference type="AlphaFoldDB" id="F0SR20"/>
<dbReference type="OrthoDB" id="247959at2"/>
<reference evidence="5" key="1">
    <citation type="submission" date="2011-02" db="EMBL/GenBank/DDBJ databases">
        <title>The complete genome of Planctomyces brasiliensis DSM 5305.</title>
        <authorList>
            <person name="Lucas S."/>
            <person name="Copeland A."/>
            <person name="Lapidus A."/>
            <person name="Bruce D."/>
            <person name="Goodwin L."/>
            <person name="Pitluck S."/>
            <person name="Kyrpides N."/>
            <person name="Mavromatis K."/>
            <person name="Pagani I."/>
            <person name="Ivanova N."/>
            <person name="Ovchinnikova G."/>
            <person name="Lu M."/>
            <person name="Detter J.C."/>
            <person name="Han C."/>
            <person name="Land M."/>
            <person name="Hauser L."/>
            <person name="Markowitz V."/>
            <person name="Cheng J.-F."/>
            <person name="Hugenholtz P."/>
            <person name="Woyke T."/>
            <person name="Wu D."/>
            <person name="Tindall B."/>
            <person name="Pomrenke H.G."/>
            <person name="Brambilla E."/>
            <person name="Klenk H.-P."/>
            <person name="Eisen J.A."/>
        </authorList>
    </citation>
    <scope>NUCLEOTIDE SEQUENCE [LARGE SCALE GENOMIC DNA]</scope>
    <source>
        <strain evidence="5">ATCC 49424 / DSM 5305 / JCM 21570 / NBRC 103401 / IFAM 1448</strain>
    </source>
</reference>